<sequence length="206" mass="24166">MKERFSDHFSNWDYLDELIDKTSRHLCSHEIRMEAWRTCKLQRCEAEAVDVPVSQVEWDMGMRKENLEPQVREAVLRLQEKGYTTTCSGFEGSDGRQTIDFFSVNPPSKEILRQVWALTDETGILTHTYGPGPEDFIGKGSFTNRFGLEKEGYMWNINFWETSGDMKRLKSHWDLIADRLPASGEQRLIRNDKSAQEFRRTHRLQQ</sequence>
<accession>A0A1F7X7C6</accession>
<evidence type="ECO:0000313" key="2">
    <source>
        <dbReference type="Proteomes" id="UP000177053"/>
    </source>
</evidence>
<dbReference type="Proteomes" id="UP000177053">
    <property type="component" value="Unassembled WGS sequence"/>
</dbReference>
<proteinExistence type="predicted"/>
<name>A0A1F7X7C6_9BACT</name>
<dbReference type="AlphaFoldDB" id="A0A1F7X7C6"/>
<dbReference type="EMBL" id="MGFS01000027">
    <property type="protein sequence ID" value="OGM10980.1"/>
    <property type="molecule type" value="Genomic_DNA"/>
</dbReference>
<reference evidence="1 2" key="1">
    <citation type="journal article" date="2016" name="Nat. Commun.">
        <title>Thousands of microbial genomes shed light on interconnected biogeochemical processes in an aquifer system.</title>
        <authorList>
            <person name="Anantharaman K."/>
            <person name="Brown C.T."/>
            <person name="Hug L.A."/>
            <person name="Sharon I."/>
            <person name="Castelle C.J."/>
            <person name="Probst A.J."/>
            <person name="Thomas B.C."/>
            <person name="Singh A."/>
            <person name="Wilkins M.J."/>
            <person name="Karaoz U."/>
            <person name="Brodie E.L."/>
            <person name="Williams K.H."/>
            <person name="Hubbard S.S."/>
            <person name="Banfield J.F."/>
        </authorList>
    </citation>
    <scope>NUCLEOTIDE SEQUENCE [LARGE SCALE GENOMIC DNA]</scope>
</reference>
<evidence type="ECO:0000313" key="1">
    <source>
        <dbReference type="EMBL" id="OGM10980.1"/>
    </source>
</evidence>
<comment type="caution">
    <text evidence="1">The sequence shown here is derived from an EMBL/GenBank/DDBJ whole genome shotgun (WGS) entry which is preliminary data.</text>
</comment>
<gene>
    <name evidence="1" type="ORF">A2Z22_03880</name>
</gene>
<protein>
    <submittedName>
        <fullName evidence="1">Uncharacterized protein</fullName>
    </submittedName>
</protein>
<organism evidence="1 2">
    <name type="scientific">Candidatus Woesebacteria bacterium RBG_16_34_12</name>
    <dbReference type="NCBI Taxonomy" id="1802480"/>
    <lineage>
        <taxon>Bacteria</taxon>
        <taxon>Candidatus Woeseibacteriota</taxon>
    </lineage>
</organism>